<gene>
    <name evidence="3" type="ORF">PoB_005946700</name>
</gene>
<feature type="compositionally biased region" description="Low complexity" evidence="1">
    <location>
        <begin position="496"/>
        <end position="521"/>
    </location>
</feature>
<dbReference type="SUPFAM" id="SSF103473">
    <property type="entry name" value="MFS general substrate transporter"/>
    <property type="match status" value="1"/>
</dbReference>
<proteinExistence type="predicted"/>
<dbReference type="Gene3D" id="1.20.1250.20">
    <property type="entry name" value="MFS general substrate transporter like domains"/>
    <property type="match status" value="2"/>
</dbReference>
<dbReference type="Proteomes" id="UP000735302">
    <property type="component" value="Unassembled WGS sequence"/>
</dbReference>
<feature type="transmembrane region" description="Helical" evidence="2">
    <location>
        <begin position="221"/>
        <end position="241"/>
    </location>
</feature>
<feature type="transmembrane region" description="Helical" evidence="2">
    <location>
        <begin position="668"/>
        <end position="691"/>
    </location>
</feature>
<feature type="compositionally biased region" description="Polar residues" evidence="1">
    <location>
        <begin position="301"/>
        <end position="322"/>
    </location>
</feature>
<feature type="transmembrane region" description="Helical" evidence="2">
    <location>
        <begin position="94"/>
        <end position="121"/>
    </location>
</feature>
<keyword evidence="4" id="KW-1185">Reference proteome</keyword>
<feature type="transmembrane region" description="Helical" evidence="2">
    <location>
        <begin position="164"/>
        <end position="183"/>
    </location>
</feature>
<evidence type="ECO:0000256" key="2">
    <source>
        <dbReference type="SAM" id="Phobius"/>
    </source>
</evidence>
<dbReference type="InterPro" id="IPR011701">
    <property type="entry name" value="MFS"/>
</dbReference>
<feature type="transmembrane region" description="Helical" evidence="2">
    <location>
        <begin position="711"/>
        <end position="733"/>
    </location>
</feature>
<feature type="region of interest" description="Disordered" evidence="1">
    <location>
        <begin position="363"/>
        <end position="459"/>
    </location>
</feature>
<dbReference type="Pfam" id="PF07690">
    <property type="entry name" value="MFS_1"/>
    <property type="match status" value="1"/>
</dbReference>
<evidence type="ECO:0000313" key="4">
    <source>
        <dbReference type="Proteomes" id="UP000735302"/>
    </source>
</evidence>
<accession>A0AAV4CMG7</accession>
<dbReference type="PANTHER" id="PTHR11360:SF286">
    <property type="entry name" value="GH22266P"/>
    <property type="match status" value="1"/>
</dbReference>
<dbReference type="InterPro" id="IPR036259">
    <property type="entry name" value="MFS_trans_sf"/>
</dbReference>
<keyword evidence="2" id="KW-1133">Transmembrane helix</keyword>
<organism evidence="3 4">
    <name type="scientific">Plakobranchus ocellatus</name>
    <dbReference type="NCBI Taxonomy" id="259542"/>
    <lineage>
        <taxon>Eukaryota</taxon>
        <taxon>Metazoa</taxon>
        <taxon>Spiralia</taxon>
        <taxon>Lophotrochozoa</taxon>
        <taxon>Mollusca</taxon>
        <taxon>Gastropoda</taxon>
        <taxon>Heterobranchia</taxon>
        <taxon>Euthyneura</taxon>
        <taxon>Panpulmonata</taxon>
        <taxon>Sacoglossa</taxon>
        <taxon>Placobranchoidea</taxon>
        <taxon>Plakobranchidae</taxon>
        <taxon>Plakobranchus</taxon>
    </lineage>
</organism>
<feature type="region of interest" description="Disordered" evidence="1">
    <location>
        <begin position="554"/>
        <end position="573"/>
    </location>
</feature>
<protein>
    <submittedName>
        <fullName evidence="3">Monocarboxylate transporter 12</fullName>
    </submittedName>
</protein>
<feature type="transmembrane region" description="Helical" evidence="2">
    <location>
        <begin position="745"/>
        <end position="763"/>
    </location>
</feature>
<comment type="caution">
    <text evidence="3">The sequence shown here is derived from an EMBL/GenBank/DDBJ whole genome shotgun (WGS) entry which is preliminary data.</text>
</comment>
<keyword evidence="2" id="KW-0812">Transmembrane</keyword>
<dbReference type="PANTHER" id="PTHR11360">
    <property type="entry name" value="MONOCARBOXYLATE TRANSPORTER"/>
    <property type="match status" value="1"/>
</dbReference>
<keyword evidence="2" id="KW-0472">Membrane</keyword>
<feature type="transmembrane region" description="Helical" evidence="2">
    <location>
        <begin position="189"/>
        <end position="214"/>
    </location>
</feature>
<reference evidence="3 4" key="1">
    <citation type="journal article" date="2021" name="Elife">
        <title>Chloroplast acquisition without the gene transfer in kleptoplastic sea slugs, Plakobranchus ocellatus.</title>
        <authorList>
            <person name="Maeda T."/>
            <person name="Takahashi S."/>
            <person name="Yoshida T."/>
            <person name="Shimamura S."/>
            <person name="Takaki Y."/>
            <person name="Nagai Y."/>
            <person name="Toyoda A."/>
            <person name="Suzuki Y."/>
            <person name="Arimoto A."/>
            <person name="Ishii H."/>
            <person name="Satoh N."/>
            <person name="Nishiyama T."/>
            <person name="Hasebe M."/>
            <person name="Maruyama T."/>
            <person name="Minagawa J."/>
            <person name="Obokata J."/>
            <person name="Shigenobu S."/>
        </authorList>
    </citation>
    <scope>NUCLEOTIDE SEQUENCE [LARGE SCALE GENOMIC DNA]</scope>
</reference>
<sequence>MPPSKQRASKQRKSGKASFRPKIAIMTTKHLAPRLPEMESPSGTSPCRVTASPITACFPCGVCGNTTFYFKLSSTQVSIESLEDYIPTPPDGGWGWVVVGASMLGNFIVDGIGYGFGVFLMPLVKAFNAPKSQVSLVGSLLPGTYLFAGAVVSAMTNKFGCRPVVIAGTLVSTMAFILASQSTTITMLILTYGVMGGFGLGMMYLPCIVIVGYYFERRRGLANGLAVSGSGMGTFAFSPLAEYLLSEYNWQGALLIIAGLIFNGCICGILMRPLEAKPKPKSARKPPREKNLLDRLKESTQAKNRSVSECSPGQIAGSSSRIQEGVLEAKRQRENRLQDTDSNLGSLPSTKIFELYDVYPSSEPQRQKQLSISSANDSVVSATREATRVGAGSGEPAMPTVTVYTDGSKVKDIQDPGNEAKVSDTAGGANDDTSIEKSDFFTPPTSPASSNHSSPKKEIDVGLQQSGNDLVKKMDTAENRGKFSETSRNNNNINGTIHSIPSISSTSPTVPSLSTPVKSTTHTTPGIETSPLLEVPDPSIAIGHKKGVGDYKRNTSLTSSSGGNRAGSRTNMSHLSSLRSLHVSKKDLARPLYRKDIFYSGSVLNIPQYHSEADMKSYITSITTFPGASEFVDSPKSSKCINKCCGFLPRSARDVLGVMVDISLLKDLSFMLICIGNIFTFLGFFIPFMFLVDRASELGVGQKDAAFLVSIIGELVCPGDGAGFVSLSSIIICDRMGLEKLTNGFGLLCLVRGVGTMMGPPLAGAMYDSSGSYDLSFFLGGLLMAAGASCHVLLHLPCLSRRKPYQEELVLEAVEEITDNEHHNLAGMMGSKPQIITLEDALSSV</sequence>
<dbReference type="EMBL" id="BLXT01006709">
    <property type="protein sequence ID" value="GFO32962.1"/>
    <property type="molecule type" value="Genomic_DNA"/>
</dbReference>
<name>A0AAV4CMG7_9GAST</name>
<feature type="transmembrane region" description="Helical" evidence="2">
    <location>
        <begin position="775"/>
        <end position="794"/>
    </location>
</feature>
<dbReference type="AlphaFoldDB" id="A0AAV4CMG7"/>
<evidence type="ECO:0000313" key="3">
    <source>
        <dbReference type="EMBL" id="GFO32962.1"/>
    </source>
</evidence>
<feature type="compositionally biased region" description="Polar residues" evidence="1">
    <location>
        <begin position="486"/>
        <end position="495"/>
    </location>
</feature>
<feature type="transmembrane region" description="Helical" evidence="2">
    <location>
        <begin position="133"/>
        <end position="152"/>
    </location>
</feature>
<dbReference type="InterPro" id="IPR050327">
    <property type="entry name" value="Proton-linked_MCT"/>
</dbReference>
<evidence type="ECO:0000256" key="1">
    <source>
        <dbReference type="SAM" id="MobiDB-lite"/>
    </source>
</evidence>
<feature type="region of interest" description="Disordered" evidence="1">
    <location>
        <begin position="480"/>
        <end position="538"/>
    </location>
</feature>
<feature type="region of interest" description="Disordered" evidence="1">
    <location>
        <begin position="299"/>
        <end position="322"/>
    </location>
</feature>
<feature type="transmembrane region" description="Helical" evidence="2">
    <location>
        <begin position="253"/>
        <end position="271"/>
    </location>
</feature>
<dbReference type="CDD" id="cd17352">
    <property type="entry name" value="MFS_MCT_SLC16"/>
    <property type="match status" value="1"/>
</dbReference>
<dbReference type="GO" id="GO:0008028">
    <property type="term" value="F:monocarboxylic acid transmembrane transporter activity"/>
    <property type="evidence" value="ECO:0007669"/>
    <property type="project" value="TreeGrafter"/>
</dbReference>
<feature type="compositionally biased region" description="Polar residues" evidence="1">
    <location>
        <begin position="363"/>
        <end position="381"/>
    </location>
</feature>
<feature type="compositionally biased region" description="Polar residues" evidence="1">
    <location>
        <begin position="554"/>
        <end position="572"/>
    </location>
</feature>